<dbReference type="GeneID" id="11542452"/>
<reference evidence="2" key="3">
    <citation type="submission" date="2016-01" db="EMBL/GenBank/DDBJ databases">
        <title>Mitochondrial genome DNA sequence of Heterosigma akashiwo strain Ha00_17.</title>
        <authorList>
            <person name="Ogura Y."/>
            <person name="Hayashi T."/>
            <person name="Ueki S."/>
        </authorList>
    </citation>
    <scope>NUCLEOTIDE SEQUENCE</scope>
    <source>
        <strain evidence="2">Ha00_17</strain>
    </source>
</reference>
<name>D2Z243_HETAK</name>
<dbReference type="AlphaFoldDB" id="D2Z243"/>
<protein>
    <submittedName>
        <fullName evidence="4">Uncharacterized protein</fullName>
    </submittedName>
</protein>
<geneLocation type="mitochondrion" evidence="4"/>
<reference evidence="4" key="1">
    <citation type="journal article" date="2010" name="Harmful Algae">
        <title>Mitochondrial genomes from two red tide forming raphidophycean algae Heterosigma akashiwo and Chattonella marina var. marina.</title>
        <authorList>
            <person name="Masuda I."/>
            <person name="Kamikawa R."/>
            <person name="Ueda M."/>
            <person name="Oyama K."/>
            <person name="Yoshimatsu S."/>
            <person name="Inagaki Y."/>
            <person name="Sako Y."/>
        </authorList>
    </citation>
    <scope>NUCLEOTIDE SEQUENCE</scope>
    <source>
        <strain evidence="4">Berkeley</strain>
    </source>
</reference>
<dbReference type="EMBL" id="KU561550">
    <property type="protein sequence ID" value="AOT84862.1"/>
    <property type="molecule type" value="Genomic_DNA"/>
</dbReference>
<evidence type="ECO:0000313" key="3">
    <source>
        <dbReference type="EMBL" id="AOT84862.1"/>
    </source>
</evidence>
<reference evidence="3" key="4">
    <citation type="submission" date="2016-01" db="EMBL/GenBank/DDBJ databases">
        <title>Mitochondrial genome DNA sequence of Heterosigma akashiwo strain HaTj01.</title>
        <authorList>
            <person name="Ogura Y."/>
            <person name="Hayashi T."/>
            <person name="Ueki S."/>
        </authorList>
    </citation>
    <scope>NUCLEOTIDE SEQUENCE</scope>
    <source>
        <strain evidence="3">HaTj01</strain>
    </source>
</reference>
<dbReference type="EMBL" id="KU561548">
    <property type="protein sequence ID" value="AOT84820.1"/>
    <property type="molecule type" value="Genomic_DNA"/>
</dbReference>
<evidence type="ECO:0000313" key="2">
    <source>
        <dbReference type="EMBL" id="AOT84820.1"/>
    </source>
</evidence>
<reference evidence="1" key="2">
    <citation type="submission" date="2016-01" db="EMBL/GenBank/DDBJ databases">
        <title>Mitochondrial genome DNA sequence of Heterosigma akashiwo strain H93616.</title>
        <authorList>
            <person name="Ogura Y."/>
            <person name="Hayashi T."/>
            <person name="Ueki S."/>
        </authorList>
    </citation>
    <scope>NUCLEOTIDE SEQUENCE</scope>
    <source>
        <strain evidence="1">H93616</strain>
    </source>
</reference>
<evidence type="ECO:0000313" key="4">
    <source>
        <dbReference type="EMBL" id="BAI70607.1"/>
    </source>
</evidence>
<proteinExistence type="predicted"/>
<sequence length="55" mass="6486">MKKKKKLFILSDGRVYFDSVVPFAQATPIILNLTDCFMPSNWTYFSDRIKKIIKK</sequence>
<dbReference type="EMBL" id="AB546637">
    <property type="protein sequence ID" value="BAI70607.1"/>
    <property type="molecule type" value="Genomic_DNA"/>
</dbReference>
<keyword evidence="4" id="KW-0496">Mitochondrion</keyword>
<dbReference type="EMBL" id="KU561547">
    <property type="protein sequence ID" value="AOT84778.1"/>
    <property type="molecule type" value="Genomic_DNA"/>
</dbReference>
<gene>
    <name evidence="4" type="primary">orf55</name>
</gene>
<dbReference type="RefSeq" id="YP_005090293.1">
    <property type="nucleotide sequence ID" value="NC_016738.1"/>
</dbReference>
<accession>D2Z243</accession>
<evidence type="ECO:0000313" key="1">
    <source>
        <dbReference type="EMBL" id="AOT84778.1"/>
    </source>
</evidence>
<organism evidence="4">
    <name type="scientific">Heterosigma akashiwo</name>
    <name type="common">Chromophytic alga</name>
    <name type="synonym">Heterosigma carterae</name>
    <dbReference type="NCBI Taxonomy" id="2829"/>
    <lineage>
        <taxon>Eukaryota</taxon>
        <taxon>Sar</taxon>
        <taxon>Stramenopiles</taxon>
        <taxon>Ochrophyta</taxon>
        <taxon>Raphidophyceae</taxon>
        <taxon>Chattonellales</taxon>
        <taxon>Chattonellaceae</taxon>
        <taxon>Heterosigma</taxon>
    </lineage>
</organism>